<dbReference type="GO" id="GO:0016042">
    <property type="term" value="P:lipid catabolic process"/>
    <property type="evidence" value="ECO:0007669"/>
    <property type="project" value="UniProtKB-KW"/>
</dbReference>
<evidence type="ECO:0000256" key="3">
    <source>
        <dbReference type="ARBA" id="ARBA00012027"/>
    </source>
</evidence>
<dbReference type="PANTHER" id="PTHR43856:SF1">
    <property type="entry name" value="MITOCHONDRIAL CARDIOLIPIN HYDROLASE"/>
    <property type="match status" value="1"/>
</dbReference>
<evidence type="ECO:0000256" key="4">
    <source>
        <dbReference type="ARBA" id="ARBA00022801"/>
    </source>
</evidence>
<evidence type="ECO:0000256" key="1">
    <source>
        <dbReference type="ARBA" id="ARBA00000798"/>
    </source>
</evidence>
<comment type="similarity">
    <text evidence="2">Belongs to the phospholipase D family.</text>
</comment>
<evidence type="ECO:0000259" key="7">
    <source>
        <dbReference type="PROSITE" id="PS50035"/>
    </source>
</evidence>
<keyword evidence="6" id="KW-0443">Lipid metabolism</keyword>
<proteinExistence type="inferred from homology"/>
<dbReference type="AlphaFoldDB" id="A0A7W7GRC9"/>
<comment type="catalytic activity">
    <reaction evidence="1">
        <text>a 1,2-diacyl-sn-glycero-3-phosphocholine + H2O = a 1,2-diacyl-sn-glycero-3-phosphate + choline + H(+)</text>
        <dbReference type="Rhea" id="RHEA:14445"/>
        <dbReference type="ChEBI" id="CHEBI:15354"/>
        <dbReference type="ChEBI" id="CHEBI:15377"/>
        <dbReference type="ChEBI" id="CHEBI:15378"/>
        <dbReference type="ChEBI" id="CHEBI:57643"/>
        <dbReference type="ChEBI" id="CHEBI:58608"/>
        <dbReference type="EC" id="3.1.4.4"/>
    </reaction>
</comment>
<dbReference type="EC" id="3.1.4.4" evidence="3"/>
<accession>A0A7W7GRC9</accession>
<dbReference type="GO" id="GO:0004630">
    <property type="term" value="F:phospholipase D activity"/>
    <property type="evidence" value="ECO:0007669"/>
    <property type="project" value="UniProtKB-EC"/>
</dbReference>
<dbReference type="EMBL" id="JACHNB010000001">
    <property type="protein sequence ID" value="MBB4736853.1"/>
    <property type="molecule type" value="Genomic_DNA"/>
</dbReference>
<evidence type="ECO:0000313" key="9">
    <source>
        <dbReference type="Proteomes" id="UP000546162"/>
    </source>
</evidence>
<name>A0A7W7GRC9_9ACTN</name>
<dbReference type="Proteomes" id="UP000546162">
    <property type="component" value="Unassembled WGS sequence"/>
</dbReference>
<dbReference type="RefSeq" id="WP_185037351.1">
    <property type="nucleotide sequence ID" value="NZ_BAABFG010000005.1"/>
</dbReference>
<reference evidence="8 9" key="1">
    <citation type="submission" date="2020-08" db="EMBL/GenBank/DDBJ databases">
        <title>Sequencing the genomes of 1000 actinobacteria strains.</title>
        <authorList>
            <person name="Klenk H.-P."/>
        </authorList>
    </citation>
    <scope>NUCLEOTIDE SEQUENCE [LARGE SCALE GENOMIC DNA]</scope>
    <source>
        <strain evidence="8 9">DSM 45809</strain>
    </source>
</reference>
<keyword evidence="4" id="KW-0378">Hydrolase</keyword>
<dbReference type="InterPro" id="IPR051406">
    <property type="entry name" value="PLD_domain"/>
</dbReference>
<gene>
    <name evidence="8" type="ORF">BJY16_000312</name>
</gene>
<comment type="caution">
    <text evidence="8">The sequence shown here is derived from an EMBL/GenBank/DDBJ whole genome shotgun (WGS) entry which is preliminary data.</text>
</comment>
<dbReference type="InterPro" id="IPR001736">
    <property type="entry name" value="PLipase_D/transphosphatidylase"/>
</dbReference>
<organism evidence="8 9">
    <name type="scientific">Actinoplanes octamycinicus</name>
    <dbReference type="NCBI Taxonomy" id="135948"/>
    <lineage>
        <taxon>Bacteria</taxon>
        <taxon>Bacillati</taxon>
        <taxon>Actinomycetota</taxon>
        <taxon>Actinomycetes</taxon>
        <taxon>Micromonosporales</taxon>
        <taxon>Micromonosporaceae</taxon>
        <taxon>Actinoplanes</taxon>
    </lineage>
</organism>
<dbReference type="InterPro" id="IPR025202">
    <property type="entry name" value="PLD-like_dom"/>
</dbReference>
<dbReference type="GO" id="GO:0016891">
    <property type="term" value="F:RNA endonuclease activity producing 5'-phosphomonoesters, hydrolytic mechanism"/>
    <property type="evidence" value="ECO:0007669"/>
    <property type="project" value="TreeGrafter"/>
</dbReference>
<keyword evidence="5" id="KW-0442">Lipid degradation</keyword>
<dbReference type="Gene3D" id="3.30.870.10">
    <property type="entry name" value="Endonuclease Chain A"/>
    <property type="match status" value="2"/>
</dbReference>
<dbReference type="PROSITE" id="PS50035">
    <property type="entry name" value="PLD"/>
    <property type="match status" value="1"/>
</dbReference>
<keyword evidence="9" id="KW-1185">Reference proteome</keyword>
<sequence length="400" mass="43268">MVAVAPAPAPGAGSDPVIGSAVFNDPAGGVAARYAIHRQLARIIDRVPAGETIRMSWFGFTDPAVAGVADTAERPNLVERLRKAHARGVDVRIVLDHESFEDRHGNRRYPGVALAEDLGTDPAARSFLTFCREGYGCIGKRLIPGLPHPYNHNKFLIASRIVRHDGGSVRDVVFQSSGNLGAWDAESAFNNALTWSETGSYTSYLHYFEDLVRYAPRATGAEDYHRTGAPADAYRTYFFPRPESGRPDDGDPIAGILDEVSCGRGTGIRVVMWAFTRVAVATELARKAAEGCRVDVVYAAGGTDARHPYVSPGVLTELRRGPVGLRSCGVAMRGGRTLKPHSKYLLIDGPVPQVLTGSANLALSSLRNADEIVVRVRDPAIHRQYLANFHLVSDRCAGKL</sequence>
<feature type="domain" description="PLD phosphodiesterase" evidence="7">
    <location>
        <begin position="341"/>
        <end position="365"/>
    </location>
</feature>
<dbReference type="PANTHER" id="PTHR43856">
    <property type="entry name" value="CARDIOLIPIN HYDROLASE"/>
    <property type="match status" value="1"/>
</dbReference>
<dbReference type="GO" id="GO:0006793">
    <property type="term" value="P:phosphorus metabolic process"/>
    <property type="evidence" value="ECO:0007669"/>
    <property type="project" value="UniProtKB-ARBA"/>
</dbReference>
<dbReference type="Pfam" id="PF13091">
    <property type="entry name" value="PLDc_2"/>
    <property type="match status" value="1"/>
</dbReference>
<evidence type="ECO:0000256" key="2">
    <source>
        <dbReference type="ARBA" id="ARBA00008664"/>
    </source>
</evidence>
<evidence type="ECO:0000256" key="6">
    <source>
        <dbReference type="ARBA" id="ARBA00023098"/>
    </source>
</evidence>
<evidence type="ECO:0000313" key="8">
    <source>
        <dbReference type="EMBL" id="MBB4736853.1"/>
    </source>
</evidence>
<protein>
    <recommendedName>
        <fullName evidence="3">phospholipase D</fullName>
        <ecNumber evidence="3">3.1.4.4</ecNumber>
    </recommendedName>
</protein>
<evidence type="ECO:0000256" key="5">
    <source>
        <dbReference type="ARBA" id="ARBA00022963"/>
    </source>
</evidence>
<dbReference type="SUPFAM" id="SSF56024">
    <property type="entry name" value="Phospholipase D/nuclease"/>
    <property type="match status" value="2"/>
</dbReference>